<dbReference type="InterPro" id="IPR036291">
    <property type="entry name" value="NAD(P)-bd_dom_sf"/>
</dbReference>
<organism evidence="3 4">
    <name type="scientific">Beauveria bassiana</name>
    <name type="common">White muscardine disease fungus</name>
    <name type="synonym">Tritirachium shiotae</name>
    <dbReference type="NCBI Taxonomy" id="176275"/>
    <lineage>
        <taxon>Eukaryota</taxon>
        <taxon>Fungi</taxon>
        <taxon>Dikarya</taxon>
        <taxon>Ascomycota</taxon>
        <taxon>Pezizomycotina</taxon>
        <taxon>Sordariomycetes</taxon>
        <taxon>Hypocreomycetidae</taxon>
        <taxon>Hypocreales</taxon>
        <taxon>Cordycipitaceae</taxon>
        <taxon>Beauveria</taxon>
    </lineage>
</organism>
<dbReference type="GO" id="GO:0016616">
    <property type="term" value="F:oxidoreductase activity, acting on the CH-OH group of donors, NAD or NADP as acceptor"/>
    <property type="evidence" value="ECO:0007669"/>
    <property type="project" value="TreeGrafter"/>
</dbReference>
<keyword evidence="1" id="KW-0560">Oxidoreductase</keyword>
<reference evidence="3 4" key="1">
    <citation type="submission" date="2016-07" db="EMBL/GenBank/DDBJ databases">
        <title>Comparative genomics of the entomopathogenic fungus Beauveria bassiana.</title>
        <authorList>
            <person name="Valero Jimenez C.A."/>
            <person name="Zwaan B.J."/>
            <person name="Van Kan J.A."/>
            <person name="Takken W."/>
            <person name="Debets A.J."/>
            <person name="Schoustra S.E."/>
            <person name="Koenraadt C.J."/>
        </authorList>
    </citation>
    <scope>NUCLEOTIDE SEQUENCE [LARGE SCALE GENOMIC DNA]</scope>
    <source>
        <strain evidence="3 4">ARSEF 8028</strain>
    </source>
</reference>
<name>A0A2S7YJR9_BEABA</name>
<dbReference type="PANTHER" id="PTHR45458:SF1">
    <property type="entry name" value="SHORT CHAIN DEHYDROGENASE"/>
    <property type="match status" value="1"/>
</dbReference>
<evidence type="ECO:0000259" key="2">
    <source>
        <dbReference type="SMART" id="SM00822"/>
    </source>
</evidence>
<dbReference type="InterPro" id="IPR052184">
    <property type="entry name" value="SDR_enzymes"/>
</dbReference>
<evidence type="ECO:0000313" key="3">
    <source>
        <dbReference type="EMBL" id="PQK16416.1"/>
    </source>
</evidence>
<gene>
    <name evidence="3" type="ORF">BB8028_0006g07360</name>
</gene>
<dbReference type="EMBL" id="JRHA01000006">
    <property type="protein sequence ID" value="PQK16416.1"/>
    <property type="molecule type" value="Genomic_DNA"/>
</dbReference>
<dbReference type="Pfam" id="PF00106">
    <property type="entry name" value="adh_short"/>
    <property type="match status" value="1"/>
</dbReference>
<evidence type="ECO:0000256" key="1">
    <source>
        <dbReference type="ARBA" id="ARBA00023002"/>
    </source>
</evidence>
<dbReference type="AlphaFoldDB" id="A0A2S7YJR9"/>
<accession>A0A2S7YJR9</accession>
<dbReference type="SUPFAM" id="SSF51735">
    <property type="entry name" value="NAD(P)-binding Rossmann-fold domains"/>
    <property type="match status" value="1"/>
</dbReference>
<protein>
    <recommendedName>
        <fullName evidence="2">Ketoreductase domain-containing protein</fullName>
    </recommendedName>
</protein>
<dbReference type="SMART" id="SM00822">
    <property type="entry name" value="PKS_KR"/>
    <property type="match status" value="1"/>
</dbReference>
<dbReference type="Gene3D" id="3.40.50.720">
    <property type="entry name" value="NAD(P)-binding Rossmann-like Domain"/>
    <property type="match status" value="1"/>
</dbReference>
<dbReference type="InterPro" id="IPR002347">
    <property type="entry name" value="SDR_fam"/>
</dbReference>
<dbReference type="InterPro" id="IPR057326">
    <property type="entry name" value="KR_dom"/>
</dbReference>
<dbReference type="CDD" id="cd05325">
    <property type="entry name" value="carb_red_sniffer_like_SDR_c"/>
    <property type="match status" value="1"/>
</dbReference>
<dbReference type="PRINTS" id="PR00081">
    <property type="entry name" value="GDHRDH"/>
</dbReference>
<dbReference type="Proteomes" id="UP000237441">
    <property type="component" value="Unassembled WGS sequence"/>
</dbReference>
<proteinExistence type="predicted"/>
<dbReference type="OrthoDB" id="5296at2759"/>
<feature type="domain" description="Ketoreductase" evidence="2">
    <location>
        <begin position="74"/>
        <end position="254"/>
    </location>
</feature>
<evidence type="ECO:0000313" key="4">
    <source>
        <dbReference type="Proteomes" id="UP000237441"/>
    </source>
</evidence>
<dbReference type="PANTHER" id="PTHR45458">
    <property type="entry name" value="SHORT-CHAIN DEHYDROGENASE/REDUCTASE SDR"/>
    <property type="match status" value="1"/>
</dbReference>
<sequence>MEVFGLKSQSLRYKMDGFGSVQMYLTPPDYFDLAAPPPASHGLAQAAAAAATTAAAAAAATATTAMSTSTAQPKTTLIVGASRGIGRELVQQLAQQQPRGQVIASVRSAVDFGGSPNIRSITLDQSSAKSISEAAFGVAALDTLVVNAAVGDDERLLDTSDERMAEYMDVNVTGVLRIVKAFLPALKARKTRQIVLVSSASGSLTRQVNAQAGFKGPYAVSKAALNMVAVQLHNELHESDGFTVVPIHPGWVSTDMGRIGGDGGMPVSKSVAGIVKILDKLTPQNSATFYNYDGTTLPW</sequence>
<comment type="caution">
    <text evidence="3">The sequence shown here is derived from an EMBL/GenBank/DDBJ whole genome shotgun (WGS) entry which is preliminary data.</text>
</comment>